<evidence type="ECO:0000313" key="2">
    <source>
        <dbReference type="Proteomes" id="UP000499080"/>
    </source>
</evidence>
<dbReference type="EMBL" id="BGPR01000277">
    <property type="protein sequence ID" value="GBM09867.1"/>
    <property type="molecule type" value="Genomic_DNA"/>
</dbReference>
<evidence type="ECO:0000313" key="1">
    <source>
        <dbReference type="EMBL" id="GBM09867.1"/>
    </source>
</evidence>
<organism evidence="1 2">
    <name type="scientific">Araneus ventricosus</name>
    <name type="common">Orbweaver spider</name>
    <name type="synonym">Epeira ventricosa</name>
    <dbReference type="NCBI Taxonomy" id="182803"/>
    <lineage>
        <taxon>Eukaryota</taxon>
        <taxon>Metazoa</taxon>
        <taxon>Ecdysozoa</taxon>
        <taxon>Arthropoda</taxon>
        <taxon>Chelicerata</taxon>
        <taxon>Arachnida</taxon>
        <taxon>Araneae</taxon>
        <taxon>Araneomorphae</taxon>
        <taxon>Entelegynae</taxon>
        <taxon>Araneoidea</taxon>
        <taxon>Araneidae</taxon>
        <taxon>Araneus</taxon>
    </lineage>
</organism>
<dbReference type="AlphaFoldDB" id="A0A4Y2D195"/>
<accession>A0A4Y2D195</accession>
<gene>
    <name evidence="1" type="ORF">AVEN_241198_1</name>
</gene>
<protein>
    <submittedName>
        <fullName evidence="1">Uncharacterized protein</fullName>
    </submittedName>
</protein>
<dbReference type="Proteomes" id="UP000499080">
    <property type="component" value="Unassembled WGS sequence"/>
</dbReference>
<keyword evidence="2" id="KW-1185">Reference proteome</keyword>
<comment type="caution">
    <text evidence="1">The sequence shown here is derived from an EMBL/GenBank/DDBJ whole genome shotgun (WGS) entry which is preliminary data.</text>
</comment>
<proteinExistence type="predicted"/>
<name>A0A4Y2D195_ARAVE</name>
<sequence>MLVGPLSPAGPVPALHPSWVGRASVRIFASRQREDVWGSILVTPVGLGVGFRTLTTEPNPTGGTRIDPLATVYDSACGRPIHGGYAVELGFEPGTLRPQIRDLTTMPTRP</sequence>
<reference evidence="1 2" key="1">
    <citation type="journal article" date="2019" name="Sci. Rep.">
        <title>Orb-weaving spider Araneus ventricosus genome elucidates the spidroin gene catalogue.</title>
        <authorList>
            <person name="Kono N."/>
            <person name="Nakamura H."/>
            <person name="Ohtoshi R."/>
            <person name="Moran D.A.P."/>
            <person name="Shinohara A."/>
            <person name="Yoshida Y."/>
            <person name="Fujiwara M."/>
            <person name="Mori M."/>
            <person name="Tomita M."/>
            <person name="Arakawa K."/>
        </authorList>
    </citation>
    <scope>NUCLEOTIDE SEQUENCE [LARGE SCALE GENOMIC DNA]</scope>
</reference>